<keyword evidence="6 8" id="KW-0472">Membrane</keyword>
<reference evidence="10 11" key="2">
    <citation type="submission" date="2018-01" db="EMBL/GenBank/DDBJ databases">
        <title>Genomic study of Klebsiella pneumoniae.</title>
        <authorList>
            <person name="Yang Y."/>
            <person name="Bicalho R."/>
        </authorList>
    </citation>
    <scope>NUCLEOTIDE SEQUENCE [LARGE SCALE GENOMIC DNA]</scope>
    <source>
        <strain evidence="10 11">A5</strain>
    </source>
</reference>
<evidence type="ECO:0000256" key="1">
    <source>
        <dbReference type="ARBA" id="ARBA00004651"/>
    </source>
</evidence>
<gene>
    <name evidence="10" type="ORF">CWM98_37840</name>
</gene>
<reference evidence="10 11" key="1">
    <citation type="submission" date="2017-11" db="EMBL/GenBank/DDBJ databases">
        <authorList>
            <person name="Han C.G."/>
        </authorList>
    </citation>
    <scope>NUCLEOTIDE SEQUENCE [LARGE SCALE GENOMIC DNA]</scope>
    <source>
        <strain evidence="10 11">A5</strain>
    </source>
</reference>
<evidence type="ECO:0000313" key="11">
    <source>
        <dbReference type="Proteomes" id="UP000234473"/>
    </source>
</evidence>
<dbReference type="Pfam" id="PF00528">
    <property type="entry name" value="BPD_transp_1"/>
    <property type="match status" value="1"/>
</dbReference>
<feature type="transmembrane region" description="Helical" evidence="8">
    <location>
        <begin position="55"/>
        <end position="81"/>
    </location>
</feature>
<accession>A0A2N5A3F1</accession>
<keyword evidence="5 8" id="KW-1133">Transmembrane helix</keyword>
<dbReference type="Proteomes" id="UP000234473">
    <property type="component" value="Unassembled WGS sequence"/>
</dbReference>
<keyword evidence="2" id="KW-0813">Transport</keyword>
<comment type="subcellular location">
    <subcellularLocation>
        <location evidence="1">Cell membrane</location>
        <topology evidence="1">Multi-pass membrane protein</topology>
    </subcellularLocation>
</comment>
<sequence>RLRHALRHASLAVSTLTGTLLASVLGGSILTETVFGRAGLGQITLGAIENRDMPLVLGVVMFSALSFVVINLLIDTLYLLIDPRLRLRGHADE</sequence>
<evidence type="ECO:0000256" key="5">
    <source>
        <dbReference type="ARBA" id="ARBA00022989"/>
    </source>
</evidence>
<dbReference type="GO" id="GO:0005886">
    <property type="term" value="C:plasma membrane"/>
    <property type="evidence" value="ECO:0007669"/>
    <property type="project" value="UniProtKB-SubCell"/>
</dbReference>
<organism evidence="10 11">
    <name type="scientific">Klebsiella variicola</name>
    <dbReference type="NCBI Taxonomy" id="244366"/>
    <lineage>
        <taxon>Bacteria</taxon>
        <taxon>Pseudomonadati</taxon>
        <taxon>Pseudomonadota</taxon>
        <taxon>Gammaproteobacteria</taxon>
        <taxon>Enterobacterales</taxon>
        <taxon>Enterobacteriaceae</taxon>
        <taxon>Klebsiella/Raoultella group</taxon>
        <taxon>Klebsiella</taxon>
        <taxon>Klebsiella pneumoniae complex</taxon>
    </lineage>
</organism>
<evidence type="ECO:0000256" key="3">
    <source>
        <dbReference type="ARBA" id="ARBA00022475"/>
    </source>
</evidence>
<comment type="similarity">
    <text evidence="7">Belongs to the binding-protein-dependent transport system permease family. OppBC subfamily.</text>
</comment>
<name>A0A2N5A3F1_KLEVA</name>
<dbReference type="PANTHER" id="PTHR43163:SF6">
    <property type="entry name" value="DIPEPTIDE TRANSPORT SYSTEM PERMEASE PROTEIN DPPB-RELATED"/>
    <property type="match status" value="1"/>
</dbReference>
<evidence type="ECO:0000256" key="4">
    <source>
        <dbReference type="ARBA" id="ARBA00022692"/>
    </source>
</evidence>
<dbReference type="InterPro" id="IPR000515">
    <property type="entry name" value="MetI-like"/>
</dbReference>
<dbReference type="PANTHER" id="PTHR43163">
    <property type="entry name" value="DIPEPTIDE TRANSPORT SYSTEM PERMEASE PROTEIN DPPB-RELATED"/>
    <property type="match status" value="1"/>
</dbReference>
<evidence type="ECO:0000256" key="8">
    <source>
        <dbReference type="SAM" id="Phobius"/>
    </source>
</evidence>
<protein>
    <submittedName>
        <fullName evidence="10">ABC transporter permease</fullName>
    </submittedName>
</protein>
<keyword evidence="3" id="KW-1003">Cell membrane</keyword>
<proteinExistence type="inferred from homology"/>
<evidence type="ECO:0000256" key="6">
    <source>
        <dbReference type="ARBA" id="ARBA00023136"/>
    </source>
</evidence>
<evidence type="ECO:0000313" key="10">
    <source>
        <dbReference type="EMBL" id="PLP34909.1"/>
    </source>
</evidence>
<dbReference type="AlphaFoldDB" id="A0A2N5A3F1"/>
<dbReference type="GO" id="GO:0055085">
    <property type="term" value="P:transmembrane transport"/>
    <property type="evidence" value="ECO:0007669"/>
    <property type="project" value="InterPro"/>
</dbReference>
<evidence type="ECO:0000259" key="9">
    <source>
        <dbReference type="Pfam" id="PF00528"/>
    </source>
</evidence>
<evidence type="ECO:0000256" key="2">
    <source>
        <dbReference type="ARBA" id="ARBA00022448"/>
    </source>
</evidence>
<dbReference type="EMBL" id="PICB01003312">
    <property type="protein sequence ID" value="PLP34909.1"/>
    <property type="molecule type" value="Genomic_DNA"/>
</dbReference>
<keyword evidence="4 8" id="KW-0812">Transmembrane</keyword>
<evidence type="ECO:0000256" key="7">
    <source>
        <dbReference type="ARBA" id="ARBA00024202"/>
    </source>
</evidence>
<feature type="non-terminal residue" evidence="10">
    <location>
        <position position="1"/>
    </location>
</feature>
<feature type="domain" description="ABC transmembrane type-1" evidence="9">
    <location>
        <begin position="3"/>
        <end position="86"/>
    </location>
</feature>
<comment type="caution">
    <text evidence="10">The sequence shown here is derived from an EMBL/GenBank/DDBJ whole genome shotgun (WGS) entry which is preliminary data.</text>
</comment>